<dbReference type="Proteomes" id="UP000191663">
    <property type="component" value="Unassembled WGS sequence"/>
</dbReference>
<accession>A0A1V4QGQ9</accession>
<evidence type="ECO:0008006" key="3">
    <source>
        <dbReference type="Google" id="ProtNLM"/>
    </source>
</evidence>
<reference evidence="2" key="1">
    <citation type="submission" date="2017-01" db="EMBL/GenBank/DDBJ databases">
        <title>Novel pathways for hydrocarbon cycling and metabolic interdependencies in hydrothermal sediment communities.</title>
        <authorList>
            <person name="Dombrowski N."/>
            <person name="Seitz K."/>
            <person name="Teske A."/>
            <person name="Baker B."/>
        </authorList>
    </citation>
    <scope>NUCLEOTIDE SEQUENCE [LARGE SCALE GENOMIC DNA]</scope>
</reference>
<organism evidence="1 2">
    <name type="scientific">candidate division WOR-3 bacterium 4484_100</name>
    <dbReference type="NCBI Taxonomy" id="1936077"/>
    <lineage>
        <taxon>Bacteria</taxon>
        <taxon>Bacteria division WOR-3</taxon>
    </lineage>
</organism>
<comment type="caution">
    <text evidence="1">The sequence shown here is derived from an EMBL/GenBank/DDBJ whole genome shotgun (WGS) entry which is preliminary data.</text>
</comment>
<evidence type="ECO:0000313" key="2">
    <source>
        <dbReference type="Proteomes" id="UP000191663"/>
    </source>
</evidence>
<evidence type="ECO:0000313" key="1">
    <source>
        <dbReference type="EMBL" id="OPX17906.1"/>
    </source>
</evidence>
<dbReference type="EMBL" id="MUKB01000063">
    <property type="protein sequence ID" value="OPX17906.1"/>
    <property type="molecule type" value="Genomic_DNA"/>
</dbReference>
<sequence length="252" mass="28875">MLFSIILLCLFCSQLFAQGERLWLKEIYPQGNYGITYDPVFDRLYYVNFYSRNITIVSPDSNLTYYGTIPTPNNDSCCTDIKYCAYDSTFWVLSKSTKRVYKIDHSGTVLRWFNSPANDYPSGLAWDEENRQLYIADRRTNGGDQAYIYCVDTMGNVIRQMNHPGTAWYGPRCLAYEPATGGTDPYLLNVYTFFNSSSYLDSAGVFALNPQTCSVLDFFRYCHPTNDSSNIRGIEVDSRDGTYWINLFAHGT</sequence>
<proteinExistence type="predicted"/>
<dbReference type="InterPro" id="IPR011042">
    <property type="entry name" value="6-blade_b-propeller_TolB-like"/>
</dbReference>
<name>A0A1V4QGQ9_UNCW3</name>
<gene>
    <name evidence="1" type="ORF">BXT86_03970</name>
</gene>
<dbReference type="SUPFAM" id="SSF63825">
    <property type="entry name" value="YWTD domain"/>
    <property type="match status" value="1"/>
</dbReference>
<protein>
    <recommendedName>
        <fullName evidence="3">SMP-30/Gluconolactonase/LRE-like region domain-containing protein</fullName>
    </recommendedName>
</protein>
<dbReference type="Gene3D" id="2.120.10.30">
    <property type="entry name" value="TolB, C-terminal domain"/>
    <property type="match status" value="1"/>
</dbReference>
<dbReference type="AlphaFoldDB" id="A0A1V4QGQ9"/>